<accession>A0A8C6EIF5</accession>
<dbReference type="GO" id="GO:0016020">
    <property type="term" value="C:membrane"/>
    <property type="evidence" value="ECO:0007669"/>
    <property type="project" value="UniProtKB-SubCell"/>
</dbReference>
<dbReference type="Pfam" id="PF26039">
    <property type="entry name" value="Dcst2"/>
    <property type="match status" value="1"/>
</dbReference>
<evidence type="ECO:0000256" key="3">
    <source>
        <dbReference type="ARBA" id="ARBA00022989"/>
    </source>
</evidence>
<reference evidence="9" key="1">
    <citation type="submission" date="2016-12" db="EMBL/GenBank/DDBJ databases">
        <title>Mouse lemur reference genome and diversity panel.</title>
        <authorList>
            <person name="Harris R."/>
            <person name="Larsen P."/>
            <person name="Liu Y."/>
            <person name="Hughes D.S."/>
            <person name="Murali S."/>
            <person name="Raveendran M."/>
            <person name="Korchina V."/>
            <person name="Wang M."/>
            <person name="Jhangiani S."/>
            <person name="Bandaranaike D."/>
            <person name="Bellair M."/>
            <person name="Blankenburg K."/>
            <person name="Chao H."/>
            <person name="Dahdouli M."/>
            <person name="Dinh H."/>
            <person name="Doddapaneni H."/>
            <person name="English A."/>
            <person name="Firestine M."/>
            <person name="Gnanaolivu R."/>
            <person name="Gross S."/>
            <person name="Hernandez B."/>
            <person name="Javaid M."/>
            <person name="Jayaseelan J."/>
            <person name="Jones J."/>
            <person name="Khan Z."/>
            <person name="Kovar C."/>
            <person name="Kurapati P."/>
            <person name="Le B."/>
            <person name="Lee S."/>
            <person name="Li M."/>
            <person name="Mathew T."/>
            <person name="Narasimhan A."/>
            <person name="Ngo D."/>
            <person name="Nguyen L."/>
            <person name="Okwuonu G."/>
            <person name="Ongeri F."/>
            <person name="Osuji N."/>
            <person name="Pu L.-L."/>
            <person name="Puazo M."/>
            <person name="Quiroz J."/>
            <person name="Raj R."/>
            <person name="Rajbhandari K."/>
            <person name="Reid J.G."/>
            <person name="Santibanez J."/>
            <person name="Sexton D."/>
            <person name="Skinner E."/>
            <person name="Vee V."/>
            <person name="Weissenberger G."/>
            <person name="Wu Y."/>
            <person name="Xin Y."/>
            <person name="Han Y."/>
            <person name="Campbell C."/>
            <person name="Brown A."/>
            <person name="Sullivan B."/>
            <person name="Shelton J."/>
            <person name="Brown S."/>
            <person name="Dudchenko O."/>
            <person name="Machol I."/>
            <person name="Durand N."/>
            <person name="Shamim M."/>
            <person name="Lieberman A."/>
            <person name="Muzny D.M."/>
            <person name="Richards S."/>
            <person name="Yoder A."/>
            <person name="Worley K.C."/>
            <person name="Rogers J."/>
            <person name="Gibbs R.A."/>
        </authorList>
    </citation>
    <scope>NUCLEOTIDE SEQUENCE [LARGE SCALE GENOMIC DNA]</scope>
</reference>
<sequence>MPKGMKDAVYPLREEEPSMARALVLSVGAFSLGLLLATAYGLLELLVEGQSPWGCLVGTLTLAAFLSLGMAFSRQVRVTVFLLLPQAFSRQGRMLLLVAAFGLVLQGPCANTLRNFTRASEAVACGAELALNQTAEMLERARQPLVSALNKIKAIAQKAKQVADRVRKFFRSIMDGVKHVARALRNVWYWLLHIGDVCNSELGNPYLKCARVFDDAKDSCMKVIPQAYHLCYVLMPFKLVLCGLASLAQVFCVIPKYIQPFLRKTIGTPVMKLIDRVRQEFEFNMTVTHHFSVDLNASRSLSQVAVDLREAVSMKLYRVREALALMGYTTPLLLVLLYLQALFYRYCYLNWDNFDNVYITSRFLHMEAVRATAGLPTVLPLSAHEAGRYIQPGSIFLSRWEQLVYTLETFNLIRHLLLVLLLVFLDYAVFWVLDVARYQLQGEIVARSPVLVSITVKGTGYTGNIYRDLVSAFDVLQQGNVTVLSPRCLLRPSEPDATGYVVIGIMYGLCFFVTLFGNYVSRLRRVICASYYPSREQERISYLYNILLSRRTSLLSALQRAVRRRAANEDHSSVFLVLASRCPCLGPFVNQFWGHQAYCLGCGQLQDEEDRQNFVSCSTPSCKGLYCLTCFRLLDNTCSVCASPLSYQGDLDLELDSSDEEGPQLWLAAAQRKDPEQEWLLRQQLQDTLDRSLSTESSSEASDLDEEKGPRQRRNSQQPVPETSQPASIPVPPEPHRPPEKSSAPKADPAPASEPPVPLSPPSAPNPSLTSQE</sequence>
<dbReference type="GO" id="GO:0035036">
    <property type="term" value="P:sperm-egg recognition"/>
    <property type="evidence" value="ECO:0007669"/>
    <property type="project" value="Ensembl"/>
</dbReference>
<dbReference type="InterPro" id="IPR058842">
    <property type="entry name" value="DCST1_C"/>
</dbReference>
<dbReference type="AlphaFoldDB" id="A0A8C6EIF5"/>
<dbReference type="OrthoDB" id="6598372at2759"/>
<feature type="compositionally biased region" description="Pro residues" evidence="5">
    <location>
        <begin position="752"/>
        <end position="765"/>
    </location>
</feature>
<evidence type="ECO:0000256" key="5">
    <source>
        <dbReference type="SAM" id="MobiDB-lite"/>
    </source>
</evidence>
<proteinExistence type="predicted"/>
<evidence type="ECO:0000256" key="1">
    <source>
        <dbReference type="ARBA" id="ARBA00004141"/>
    </source>
</evidence>
<dbReference type="Pfam" id="PF07782">
    <property type="entry name" value="DC_STAMP"/>
    <property type="match status" value="1"/>
</dbReference>
<dbReference type="InterPro" id="IPR051856">
    <property type="entry name" value="CSR-E3_Ligase_Protein"/>
</dbReference>
<evidence type="ECO:0000256" key="2">
    <source>
        <dbReference type="ARBA" id="ARBA00022692"/>
    </source>
</evidence>
<protein>
    <submittedName>
        <fullName evidence="9">DC-STAMP domain containing 2</fullName>
    </submittedName>
</protein>
<keyword evidence="2 6" id="KW-0812">Transmembrane</keyword>
<feature type="transmembrane region" description="Helical" evidence="6">
    <location>
        <begin position="323"/>
        <end position="344"/>
    </location>
</feature>
<dbReference type="GeneTree" id="ENSGT00940000153269"/>
<keyword evidence="3 6" id="KW-1133">Transmembrane helix</keyword>
<feature type="transmembrane region" description="Helical" evidence="6">
    <location>
        <begin position="412"/>
        <end position="433"/>
    </location>
</feature>
<feature type="transmembrane region" description="Helical" evidence="6">
    <location>
        <begin position="51"/>
        <end position="73"/>
    </location>
</feature>
<feature type="domain" description="Dendritic cell-specific transmembrane protein-like" evidence="7">
    <location>
        <begin position="354"/>
        <end position="544"/>
    </location>
</feature>
<evidence type="ECO:0000256" key="4">
    <source>
        <dbReference type="ARBA" id="ARBA00023136"/>
    </source>
</evidence>
<feature type="transmembrane region" description="Helical" evidence="6">
    <location>
        <begin position="227"/>
        <end position="254"/>
    </location>
</feature>
<dbReference type="GeneID" id="105873181"/>
<dbReference type="Pfam" id="PF26037">
    <property type="entry name" value="zf-RING_DCST1_C"/>
    <property type="match status" value="1"/>
</dbReference>
<comment type="subcellular location">
    <subcellularLocation>
        <location evidence="1">Membrane</location>
        <topology evidence="1">Multi-pass membrane protein</topology>
    </subcellularLocation>
</comment>
<dbReference type="Ensembl" id="ENSMICT00000068883.1">
    <property type="protein sequence ID" value="ENSMICP00000044221.1"/>
    <property type="gene ID" value="ENSMICG00000044446.1"/>
</dbReference>
<dbReference type="GO" id="GO:0007342">
    <property type="term" value="P:fusion of sperm to egg plasma membrane involved in single fertilization"/>
    <property type="evidence" value="ECO:0007669"/>
    <property type="project" value="Ensembl"/>
</dbReference>
<name>A0A8C6EIF5_MICMU</name>
<feature type="domain" description="E3 ubiquitin-protein ligase DCST1-like C-terminal" evidence="8">
    <location>
        <begin position="598"/>
        <end position="644"/>
    </location>
</feature>
<dbReference type="CTD" id="127579"/>
<dbReference type="RefSeq" id="XP_012623333.1">
    <property type="nucleotide sequence ID" value="XM_012767879.1"/>
</dbReference>
<feature type="region of interest" description="Disordered" evidence="5">
    <location>
        <begin position="689"/>
        <end position="773"/>
    </location>
</feature>
<dbReference type="PANTHER" id="PTHR21041:SF6">
    <property type="entry name" value="DC-STAMP DOMAIN-CONTAINING PROTEIN 2"/>
    <property type="match status" value="1"/>
</dbReference>
<evidence type="ECO:0000313" key="9">
    <source>
        <dbReference type="Ensembl" id="ENSMICP00000044221.1"/>
    </source>
</evidence>
<dbReference type="EMBL" id="ABDC03003220">
    <property type="status" value="NOT_ANNOTATED_CDS"/>
    <property type="molecule type" value="Genomic_DNA"/>
</dbReference>
<evidence type="ECO:0000259" key="8">
    <source>
        <dbReference type="Pfam" id="PF26037"/>
    </source>
</evidence>
<reference evidence="9" key="3">
    <citation type="submission" date="2025-09" db="UniProtKB">
        <authorList>
            <consortium name="Ensembl"/>
        </authorList>
    </citation>
    <scope>IDENTIFICATION</scope>
</reference>
<evidence type="ECO:0000256" key="6">
    <source>
        <dbReference type="SAM" id="Phobius"/>
    </source>
</evidence>
<feature type="transmembrane region" description="Helical" evidence="6">
    <location>
        <begin position="20"/>
        <end position="39"/>
    </location>
</feature>
<keyword evidence="10" id="KW-1185">Reference proteome</keyword>
<gene>
    <name evidence="9" type="primary">DCST2</name>
</gene>
<feature type="compositionally biased region" description="Low complexity" evidence="5">
    <location>
        <begin position="741"/>
        <end position="751"/>
    </location>
</feature>
<dbReference type="Proteomes" id="UP000694394">
    <property type="component" value="Chromosome 2"/>
</dbReference>
<keyword evidence="4 6" id="KW-0472">Membrane</keyword>
<feature type="transmembrane region" description="Helical" evidence="6">
    <location>
        <begin position="497"/>
        <end position="520"/>
    </location>
</feature>
<evidence type="ECO:0000313" key="10">
    <source>
        <dbReference type="Proteomes" id="UP000694394"/>
    </source>
</evidence>
<feature type="compositionally biased region" description="Low complexity" evidence="5">
    <location>
        <begin position="689"/>
        <end position="701"/>
    </location>
</feature>
<feature type="compositionally biased region" description="Polar residues" evidence="5">
    <location>
        <begin position="715"/>
        <end position="727"/>
    </location>
</feature>
<evidence type="ECO:0000259" key="7">
    <source>
        <dbReference type="Pfam" id="PF07782"/>
    </source>
</evidence>
<organism evidence="9 10">
    <name type="scientific">Microcebus murinus</name>
    <name type="common">Gray mouse lemur</name>
    <name type="synonym">Lemur murinus</name>
    <dbReference type="NCBI Taxonomy" id="30608"/>
    <lineage>
        <taxon>Eukaryota</taxon>
        <taxon>Metazoa</taxon>
        <taxon>Chordata</taxon>
        <taxon>Craniata</taxon>
        <taxon>Vertebrata</taxon>
        <taxon>Euteleostomi</taxon>
        <taxon>Mammalia</taxon>
        <taxon>Eutheria</taxon>
        <taxon>Euarchontoglires</taxon>
        <taxon>Primates</taxon>
        <taxon>Strepsirrhini</taxon>
        <taxon>Lemuriformes</taxon>
        <taxon>Cheirogaleidae</taxon>
        <taxon>Microcebus</taxon>
    </lineage>
</organism>
<dbReference type="InterPro" id="IPR012858">
    <property type="entry name" value="DC_STAMP-like"/>
</dbReference>
<reference evidence="9" key="2">
    <citation type="submission" date="2025-08" db="UniProtKB">
        <authorList>
            <consortium name="Ensembl"/>
        </authorList>
    </citation>
    <scope>IDENTIFICATION</scope>
</reference>
<dbReference type="PANTHER" id="PTHR21041">
    <property type="entry name" value="DENDRITIC CELL-SPECIFIC TRANSMEMBRANE PROTEIN"/>
    <property type="match status" value="1"/>
</dbReference>